<proteinExistence type="predicted"/>
<dbReference type="EMBL" id="LR796907">
    <property type="protein sequence ID" value="CAB4173669.1"/>
    <property type="molecule type" value="Genomic_DNA"/>
</dbReference>
<gene>
    <name evidence="2" type="ORF">UFOVP1186_20</name>
    <name evidence="3" type="ORF">UFOVP1234_38</name>
    <name evidence="4" type="ORF">UFOVP1487_12</name>
    <name evidence="5" type="ORF">UFOVP1574_3</name>
    <name evidence="1" type="ORF">UFOVP959_4</name>
</gene>
<reference evidence="3" key="1">
    <citation type="submission" date="2020-05" db="EMBL/GenBank/DDBJ databases">
        <authorList>
            <person name="Chiriac C."/>
            <person name="Salcher M."/>
            <person name="Ghai R."/>
            <person name="Kavagutti S V."/>
        </authorList>
    </citation>
    <scope>NUCLEOTIDE SEQUENCE</scope>
</reference>
<organism evidence="3">
    <name type="scientific">uncultured Caudovirales phage</name>
    <dbReference type="NCBI Taxonomy" id="2100421"/>
    <lineage>
        <taxon>Viruses</taxon>
        <taxon>Duplodnaviria</taxon>
        <taxon>Heunggongvirae</taxon>
        <taxon>Uroviricota</taxon>
        <taxon>Caudoviricetes</taxon>
        <taxon>Peduoviridae</taxon>
        <taxon>Maltschvirus</taxon>
        <taxon>Maltschvirus maltsch</taxon>
    </lineage>
</organism>
<evidence type="ECO:0000313" key="2">
    <source>
        <dbReference type="EMBL" id="CAB4189326.1"/>
    </source>
</evidence>
<evidence type="ECO:0000313" key="4">
    <source>
        <dbReference type="EMBL" id="CAB4215387.1"/>
    </source>
</evidence>
<evidence type="ECO:0000313" key="5">
    <source>
        <dbReference type="EMBL" id="CAB5238891.1"/>
    </source>
</evidence>
<name>A0A6J5R5H9_9CAUD</name>
<dbReference type="EMBL" id="LR798462">
    <property type="protein sequence ID" value="CAB5238891.1"/>
    <property type="molecule type" value="Genomic_DNA"/>
</dbReference>
<protein>
    <submittedName>
        <fullName evidence="3">Uncharacterized protein</fullName>
    </submittedName>
</protein>
<accession>A0A6J5R5H9</accession>
<sequence>MAFRRLDKKLPKVVTDELKKAADPVAQDARAKISHYPGAKLNTIRPRVKGAGNVYVTQGARKKTGKRPDFGSLQMRRLLESLDDNRAQVYRHVENALEEITREF</sequence>
<dbReference type="EMBL" id="LR797137">
    <property type="protein sequence ID" value="CAB4189326.1"/>
    <property type="molecule type" value="Genomic_DNA"/>
</dbReference>
<evidence type="ECO:0000313" key="1">
    <source>
        <dbReference type="EMBL" id="CAB4173669.1"/>
    </source>
</evidence>
<dbReference type="EMBL" id="LR797422">
    <property type="protein sequence ID" value="CAB4215387.1"/>
    <property type="molecule type" value="Genomic_DNA"/>
</dbReference>
<dbReference type="EMBL" id="LR797183">
    <property type="protein sequence ID" value="CAB4192550.1"/>
    <property type="molecule type" value="Genomic_DNA"/>
</dbReference>
<evidence type="ECO:0000313" key="3">
    <source>
        <dbReference type="EMBL" id="CAB4192550.1"/>
    </source>
</evidence>